<dbReference type="AlphaFoldDB" id="A0A915PMW4"/>
<dbReference type="PANTHER" id="PTHR46680:SF3">
    <property type="entry name" value="NF-KAPPA-B INHIBITOR CACTUS"/>
    <property type="match status" value="1"/>
</dbReference>
<dbReference type="PANTHER" id="PTHR46680">
    <property type="entry name" value="NF-KAPPA-B INHIBITOR ALPHA"/>
    <property type="match status" value="1"/>
</dbReference>
<feature type="domain" description="Death" evidence="5">
    <location>
        <begin position="575"/>
        <end position="664"/>
    </location>
</feature>
<dbReference type="SUPFAM" id="SSF47986">
    <property type="entry name" value="DEATH domain"/>
    <property type="match status" value="1"/>
</dbReference>
<dbReference type="SMART" id="SM00005">
    <property type="entry name" value="DEATH"/>
    <property type="match status" value="1"/>
</dbReference>
<dbReference type="CDD" id="cd08310">
    <property type="entry name" value="Death_NFkB-like"/>
    <property type="match status" value="1"/>
</dbReference>
<dbReference type="InterPro" id="IPR011029">
    <property type="entry name" value="DEATH-like_dom_sf"/>
</dbReference>
<sequence length="667" mass="73093">MVTSLFGASTLPVLQFEAPPSSTFSDHIPLSFSVTLSINQPVVVTVNLLTADFRPHHLIITPQQPIVHIAESTTHKFEDLYITKPIQTGQHESIQSAEANQQCSGGTKKVDERWTEEEESIRIIVEAATASASSVIVSDIMHRDNGPLQVIEVSHNIIRNTKETIWLLLSKPINDISIFVDIGNRMLPVERLKIYDKLVIFSLPPLIIPEQADKAISVTNSFKIFLRNGPQQLELPIQFHVSDTSSTDKTDAVDKEALIASLFEFAAEGEPLSLVKPLVPLLGTSDNDGCNALHVAARNKQNFALKTMLSVLCQCSNEMDRQKILNAPNVRGQTALHCAVRAGDPDCVHYLISAGAKRNVVDNNLDTVAHYLGEVYNDAIYKEILETSNSEEVENGTDINRENILAKKNCSGYTPAHIAVKKLKLSLLEALIEAGAPVNIPDNNGETPLLTALYMDDVDAVSLLAQHDCDLNAISNNGDTPLKVACKKKNLVMIGRLLDAGSTMDSLGTGDGRPAEADDEDVQRILNGERVELPDIYAAQNGLEEQETNEPQSEESGSTAVSTDAATSYRLRTLKDDVSCLDYLTRLRLSKILDVEDKWAILADHLGCGHMVEFIRVCLDDSSSPTMMLLDQYEQVPNANLSTVTQSLEDMGETLGVRLIQAGNEQQ</sequence>
<evidence type="ECO:0000256" key="1">
    <source>
        <dbReference type="ARBA" id="ARBA00022737"/>
    </source>
</evidence>
<feature type="repeat" description="ANK" evidence="3">
    <location>
        <begin position="477"/>
        <end position="509"/>
    </location>
</feature>
<accession>A0A915PMW4</accession>
<dbReference type="InterPro" id="IPR002110">
    <property type="entry name" value="Ankyrin_rpt"/>
</dbReference>
<dbReference type="PROSITE" id="PS50088">
    <property type="entry name" value="ANK_REPEAT"/>
    <property type="match status" value="4"/>
</dbReference>
<dbReference type="SUPFAM" id="SSF48403">
    <property type="entry name" value="Ankyrin repeat"/>
    <property type="match status" value="1"/>
</dbReference>
<dbReference type="Proteomes" id="UP000887581">
    <property type="component" value="Unplaced"/>
</dbReference>
<evidence type="ECO:0000259" key="5">
    <source>
        <dbReference type="SMART" id="SM00005"/>
    </source>
</evidence>
<dbReference type="InterPro" id="IPR051070">
    <property type="entry name" value="NF-kappa-B_inhibitor"/>
</dbReference>
<dbReference type="SMART" id="SM00248">
    <property type="entry name" value="ANK"/>
    <property type="match status" value="5"/>
</dbReference>
<dbReference type="GO" id="GO:0005829">
    <property type="term" value="C:cytosol"/>
    <property type="evidence" value="ECO:0007669"/>
    <property type="project" value="TreeGrafter"/>
</dbReference>
<name>A0A915PMW4_9BILA</name>
<proteinExistence type="predicted"/>
<reference evidence="7" key="1">
    <citation type="submission" date="2022-11" db="UniProtKB">
        <authorList>
            <consortium name="WormBaseParasite"/>
        </authorList>
    </citation>
    <scope>IDENTIFICATION</scope>
</reference>
<protein>
    <submittedName>
        <fullName evidence="7">Death domain-containing protein</fullName>
    </submittedName>
</protein>
<dbReference type="Pfam" id="PF00531">
    <property type="entry name" value="Death"/>
    <property type="match status" value="1"/>
</dbReference>
<organism evidence="6 7">
    <name type="scientific">Setaria digitata</name>
    <dbReference type="NCBI Taxonomy" id="48799"/>
    <lineage>
        <taxon>Eukaryota</taxon>
        <taxon>Metazoa</taxon>
        <taxon>Ecdysozoa</taxon>
        <taxon>Nematoda</taxon>
        <taxon>Chromadorea</taxon>
        <taxon>Rhabditida</taxon>
        <taxon>Spirurina</taxon>
        <taxon>Spiruromorpha</taxon>
        <taxon>Filarioidea</taxon>
        <taxon>Setariidae</taxon>
        <taxon>Setaria</taxon>
    </lineage>
</organism>
<evidence type="ECO:0000313" key="7">
    <source>
        <dbReference type="WBParaSite" id="sdigi.contig272.g6930.t1"/>
    </source>
</evidence>
<evidence type="ECO:0000256" key="2">
    <source>
        <dbReference type="ARBA" id="ARBA00023043"/>
    </source>
</evidence>
<dbReference type="InterPro" id="IPR036770">
    <property type="entry name" value="Ankyrin_rpt-contain_sf"/>
</dbReference>
<evidence type="ECO:0000313" key="6">
    <source>
        <dbReference type="Proteomes" id="UP000887581"/>
    </source>
</evidence>
<evidence type="ECO:0000256" key="3">
    <source>
        <dbReference type="PROSITE-ProRule" id="PRU00023"/>
    </source>
</evidence>
<dbReference type="WBParaSite" id="sdigi.contig272.g6930.t1">
    <property type="protein sequence ID" value="sdigi.contig272.g6930.t1"/>
    <property type="gene ID" value="sdigi.contig272.g6930"/>
</dbReference>
<dbReference type="Gene3D" id="1.10.533.10">
    <property type="entry name" value="Death Domain, Fas"/>
    <property type="match status" value="1"/>
</dbReference>
<keyword evidence="6" id="KW-1185">Reference proteome</keyword>
<feature type="repeat" description="ANK" evidence="3">
    <location>
        <begin position="444"/>
        <end position="476"/>
    </location>
</feature>
<dbReference type="GO" id="GO:0071356">
    <property type="term" value="P:cellular response to tumor necrosis factor"/>
    <property type="evidence" value="ECO:0007669"/>
    <property type="project" value="TreeGrafter"/>
</dbReference>
<dbReference type="GO" id="GO:0007165">
    <property type="term" value="P:signal transduction"/>
    <property type="evidence" value="ECO:0007669"/>
    <property type="project" value="InterPro"/>
</dbReference>
<feature type="region of interest" description="Disordered" evidence="4">
    <location>
        <begin position="544"/>
        <end position="564"/>
    </location>
</feature>
<feature type="repeat" description="ANK" evidence="3">
    <location>
        <begin position="411"/>
        <end position="443"/>
    </location>
</feature>
<dbReference type="InterPro" id="IPR000488">
    <property type="entry name" value="Death_dom"/>
</dbReference>
<dbReference type="Gene3D" id="1.25.40.20">
    <property type="entry name" value="Ankyrin repeat-containing domain"/>
    <property type="match status" value="2"/>
</dbReference>
<feature type="repeat" description="ANK" evidence="3">
    <location>
        <begin position="331"/>
        <end position="363"/>
    </location>
</feature>
<dbReference type="Pfam" id="PF12796">
    <property type="entry name" value="Ank_2"/>
    <property type="match status" value="2"/>
</dbReference>
<dbReference type="PROSITE" id="PS50297">
    <property type="entry name" value="ANK_REP_REGION"/>
    <property type="match status" value="2"/>
</dbReference>
<keyword evidence="1" id="KW-0677">Repeat</keyword>
<dbReference type="GO" id="GO:0051059">
    <property type="term" value="F:NF-kappaB binding"/>
    <property type="evidence" value="ECO:0007669"/>
    <property type="project" value="TreeGrafter"/>
</dbReference>
<keyword evidence="2 3" id="KW-0040">ANK repeat</keyword>
<evidence type="ECO:0000256" key="4">
    <source>
        <dbReference type="SAM" id="MobiDB-lite"/>
    </source>
</evidence>